<evidence type="ECO:0000313" key="1">
    <source>
        <dbReference type="EMBL" id="PJJ62913.1"/>
    </source>
</evidence>
<keyword evidence="2" id="KW-1185">Reference proteome</keyword>
<accession>A0A2M9BXV6</accession>
<dbReference type="OrthoDB" id="9800869at2"/>
<organism evidence="1 2">
    <name type="scientific">Chryseobacterium geocarposphaerae</name>
    <dbReference type="NCBI Taxonomy" id="1416776"/>
    <lineage>
        <taxon>Bacteria</taxon>
        <taxon>Pseudomonadati</taxon>
        <taxon>Bacteroidota</taxon>
        <taxon>Flavobacteriia</taxon>
        <taxon>Flavobacteriales</taxon>
        <taxon>Weeksellaceae</taxon>
        <taxon>Chryseobacterium group</taxon>
        <taxon>Chryseobacterium</taxon>
    </lineage>
</organism>
<dbReference type="EMBL" id="PGFD01000003">
    <property type="protein sequence ID" value="PJJ62913.1"/>
    <property type="molecule type" value="Genomic_DNA"/>
</dbReference>
<evidence type="ECO:0008006" key="3">
    <source>
        <dbReference type="Google" id="ProtNLM"/>
    </source>
</evidence>
<name>A0A2M9BXV6_9FLAO</name>
<sequence length="267" mass="29662">MITDKKITGLLFLVLLLLGIAVYAQVSDIFQKAKDKTTITKDKKIDKNNTSEEEKAADKSGNRTSTVVSGDSLIFAEDFSAFQPGTIATSFKTNGAATIRTVAGQKGKWLDLGDKEIYKFSNPLNYPRQFTLSFDIIAKAEQAKDIAPLSLGFASDNSVHHYASNIGTYVQLHYYDTNQVNIGSSTPEKFVNKIFDLQPWVNRPLHIVLSVDGERMAVYLNDIKLADEVLFSPAVAKNFYITAPWRYSNDSAVLVSNFKVSGRNRTK</sequence>
<dbReference type="RefSeq" id="WP_100378048.1">
    <property type="nucleotide sequence ID" value="NZ_PGFD01000003.1"/>
</dbReference>
<dbReference type="AlphaFoldDB" id="A0A2M9BXV6"/>
<protein>
    <recommendedName>
        <fullName evidence="3">Concanavalin A-like lectin/glucanase superfamily protein</fullName>
    </recommendedName>
</protein>
<evidence type="ECO:0000313" key="2">
    <source>
        <dbReference type="Proteomes" id="UP000228740"/>
    </source>
</evidence>
<proteinExistence type="predicted"/>
<gene>
    <name evidence="1" type="ORF">CLV73_3427</name>
</gene>
<comment type="caution">
    <text evidence="1">The sequence shown here is derived from an EMBL/GenBank/DDBJ whole genome shotgun (WGS) entry which is preliminary data.</text>
</comment>
<dbReference type="Proteomes" id="UP000228740">
    <property type="component" value="Unassembled WGS sequence"/>
</dbReference>
<reference evidence="1 2" key="1">
    <citation type="submission" date="2017-11" db="EMBL/GenBank/DDBJ databases">
        <title>Genomic Encyclopedia of Archaeal and Bacterial Type Strains, Phase II (KMG-II): From Individual Species to Whole Genera.</title>
        <authorList>
            <person name="Goeker M."/>
        </authorList>
    </citation>
    <scope>NUCLEOTIDE SEQUENCE [LARGE SCALE GENOMIC DNA]</scope>
    <source>
        <strain evidence="1 2">DSM 27617</strain>
    </source>
</reference>